<accession>A0A0F8ZG17</accession>
<protein>
    <submittedName>
        <fullName evidence="1">Uncharacterized protein</fullName>
    </submittedName>
</protein>
<gene>
    <name evidence="1" type="ORF">LCGC14_2699590</name>
</gene>
<comment type="caution">
    <text evidence="1">The sequence shown here is derived from an EMBL/GenBank/DDBJ whole genome shotgun (WGS) entry which is preliminary data.</text>
</comment>
<reference evidence="1" key="1">
    <citation type="journal article" date="2015" name="Nature">
        <title>Complex archaea that bridge the gap between prokaryotes and eukaryotes.</title>
        <authorList>
            <person name="Spang A."/>
            <person name="Saw J.H."/>
            <person name="Jorgensen S.L."/>
            <person name="Zaremba-Niedzwiedzka K."/>
            <person name="Martijn J."/>
            <person name="Lind A.E."/>
            <person name="van Eijk R."/>
            <person name="Schleper C."/>
            <person name="Guy L."/>
            <person name="Ettema T.J."/>
        </authorList>
    </citation>
    <scope>NUCLEOTIDE SEQUENCE</scope>
</reference>
<dbReference type="AlphaFoldDB" id="A0A0F8ZG17"/>
<organism evidence="1">
    <name type="scientific">marine sediment metagenome</name>
    <dbReference type="NCBI Taxonomy" id="412755"/>
    <lineage>
        <taxon>unclassified sequences</taxon>
        <taxon>metagenomes</taxon>
        <taxon>ecological metagenomes</taxon>
    </lineage>
</organism>
<name>A0A0F8ZG17_9ZZZZ</name>
<proteinExistence type="predicted"/>
<evidence type="ECO:0000313" key="1">
    <source>
        <dbReference type="EMBL" id="KKK92772.1"/>
    </source>
</evidence>
<sequence>MAESLGDCRVCGGEASTSYPLLPGGPAFCSDHHNEKDAGPFGADFSGPDDFDIPVCDNDEPWDEPRLFDKKNFVWTDRDGEKHKLTDIDDVYLTNIVRFLGRSLDSIPGFAKVYFTEVREFLVEEATKRGLGELVS</sequence>
<dbReference type="EMBL" id="LAZR01048066">
    <property type="protein sequence ID" value="KKK92772.1"/>
    <property type="molecule type" value="Genomic_DNA"/>
</dbReference>